<dbReference type="SUPFAM" id="SSF52096">
    <property type="entry name" value="ClpP/crotonase"/>
    <property type="match status" value="1"/>
</dbReference>
<accession>A0A916WEL0</accession>
<sequence length="287" mass="31364">MLNADMTQLTVTKTTPALWRVAFDNPPINLIGPDMLVELRALLDDAETDPLVAVIVFESADEEFFLAHWDIASDPELTNALPAGPTGFHPWLDILIRLSKLPAVTISAIRGRARGAGSEFALATDIRFASREKAVLGQFELGTGAVPGGGPSSRLPRLVGRGRALEILLSAGDYDGDMAERYGYVNRSIPDHDFEQFVSAFAERVSAFDVRAIQEVKAFVNAVSLPDDAEFPAQMDAFWNSVSRPETQDRAGQMFQLGLQQRGETELELGEQLEKIVVPPAVGRERS</sequence>
<dbReference type="EMBL" id="BMGB01000001">
    <property type="protein sequence ID" value="GGA90781.1"/>
    <property type="molecule type" value="Genomic_DNA"/>
</dbReference>
<dbReference type="CDD" id="cd06558">
    <property type="entry name" value="crotonase-like"/>
    <property type="match status" value="1"/>
</dbReference>
<dbReference type="GO" id="GO:0003824">
    <property type="term" value="F:catalytic activity"/>
    <property type="evidence" value="ECO:0007669"/>
    <property type="project" value="InterPro"/>
</dbReference>
<dbReference type="Pfam" id="PF00378">
    <property type="entry name" value="ECH_1"/>
    <property type="match status" value="1"/>
</dbReference>
<protein>
    <submittedName>
        <fullName evidence="2">Enoyl-CoA hydratase</fullName>
    </submittedName>
</protein>
<dbReference type="Gene3D" id="3.90.226.10">
    <property type="entry name" value="2-enoyl-CoA Hydratase, Chain A, domain 1"/>
    <property type="match status" value="1"/>
</dbReference>
<keyword evidence="3" id="KW-1185">Reference proteome</keyword>
<dbReference type="InterPro" id="IPR018376">
    <property type="entry name" value="Enoyl-CoA_hyd/isom_CS"/>
</dbReference>
<dbReference type="PANTHER" id="PTHR43459:SF1">
    <property type="entry name" value="EG:BACN32G11.4 PROTEIN"/>
    <property type="match status" value="1"/>
</dbReference>
<reference evidence="2" key="1">
    <citation type="journal article" date="2014" name="Int. J. Syst. Evol. Microbiol.">
        <title>Complete genome sequence of Corynebacterium casei LMG S-19264T (=DSM 44701T), isolated from a smear-ripened cheese.</title>
        <authorList>
            <consortium name="US DOE Joint Genome Institute (JGI-PGF)"/>
            <person name="Walter F."/>
            <person name="Albersmeier A."/>
            <person name="Kalinowski J."/>
            <person name="Ruckert C."/>
        </authorList>
    </citation>
    <scope>NUCLEOTIDE SEQUENCE</scope>
    <source>
        <strain evidence="2">CGMCC 1.12813</strain>
    </source>
</reference>
<comment type="caution">
    <text evidence="2">The sequence shown here is derived from an EMBL/GenBank/DDBJ whole genome shotgun (WGS) entry which is preliminary data.</text>
</comment>
<comment type="similarity">
    <text evidence="1">Belongs to the enoyl-CoA hydratase/isomerase family.</text>
</comment>
<evidence type="ECO:0000256" key="1">
    <source>
        <dbReference type="RuleBase" id="RU003707"/>
    </source>
</evidence>
<dbReference type="PROSITE" id="PS00166">
    <property type="entry name" value="ENOYL_COA_HYDRATASE"/>
    <property type="match status" value="1"/>
</dbReference>
<dbReference type="PANTHER" id="PTHR43459">
    <property type="entry name" value="ENOYL-COA HYDRATASE"/>
    <property type="match status" value="1"/>
</dbReference>
<organism evidence="2 3">
    <name type="scientific">Conyzicola nivalis</name>
    <dbReference type="NCBI Taxonomy" id="1477021"/>
    <lineage>
        <taxon>Bacteria</taxon>
        <taxon>Bacillati</taxon>
        <taxon>Actinomycetota</taxon>
        <taxon>Actinomycetes</taxon>
        <taxon>Micrococcales</taxon>
        <taxon>Microbacteriaceae</taxon>
        <taxon>Conyzicola</taxon>
    </lineage>
</organism>
<dbReference type="InterPro" id="IPR029045">
    <property type="entry name" value="ClpP/crotonase-like_dom_sf"/>
</dbReference>
<gene>
    <name evidence="2" type="ORF">GCM10010979_01860</name>
</gene>
<evidence type="ECO:0000313" key="3">
    <source>
        <dbReference type="Proteomes" id="UP000606922"/>
    </source>
</evidence>
<evidence type="ECO:0000313" key="2">
    <source>
        <dbReference type="EMBL" id="GGA90781.1"/>
    </source>
</evidence>
<proteinExistence type="inferred from homology"/>
<reference evidence="2" key="2">
    <citation type="submission" date="2020-09" db="EMBL/GenBank/DDBJ databases">
        <authorList>
            <person name="Sun Q."/>
            <person name="Zhou Y."/>
        </authorList>
    </citation>
    <scope>NUCLEOTIDE SEQUENCE</scope>
    <source>
        <strain evidence="2">CGMCC 1.12813</strain>
    </source>
</reference>
<dbReference type="RefSeq" id="WP_229732904.1">
    <property type="nucleotide sequence ID" value="NZ_BMGB01000001.1"/>
</dbReference>
<dbReference type="Proteomes" id="UP000606922">
    <property type="component" value="Unassembled WGS sequence"/>
</dbReference>
<dbReference type="AlphaFoldDB" id="A0A916WEL0"/>
<name>A0A916WEL0_9MICO</name>
<dbReference type="InterPro" id="IPR001753">
    <property type="entry name" value="Enoyl-CoA_hydra/iso"/>
</dbReference>